<feature type="region of interest" description="Disordered" evidence="1">
    <location>
        <begin position="1"/>
        <end position="57"/>
    </location>
</feature>
<evidence type="ECO:0000313" key="3">
    <source>
        <dbReference type="Proteomes" id="UP000466794"/>
    </source>
</evidence>
<evidence type="ECO:0000256" key="1">
    <source>
        <dbReference type="SAM" id="MobiDB-lite"/>
    </source>
</evidence>
<dbReference type="AlphaFoldDB" id="A0A7K1V793"/>
<name>A0A7K1V793_9NOCA</name>
<reference evidence="2 3" key="1">
    <citation type="submission" date="2019-12" db="EMBL/GenBank/DDBJ databases">
        <title>Nocardia sp. nov. ET3-3 isolated from soil.</title>
        <authorList>
            <person name="Kanchanasin P."/>
            <person name="Tanasupawat S."/>
            <person name="Yuki M."/>
            <person name="Kudo T."/>
        </authorList>
    </citation>
    <scope>NUCLEOTIDE SEQUENCE [LARGE SCALE GENOMIC DNA]</scope>
    <source>
        <strain evidence="2 3">ET3-3</strain>
    </source>
</reference>
<dbReference type="EMBL" id="WRPP01000009">
    <property type="protein sequence ID" value="MVU82322.1"/>
    <property type="molecule type" value="Genomic_DNA"/>
</dbReference>
<dbReference type="RefSeq" id="WP_157391942.1">
    <property type="nucleotide sequence ID" value="NZ_WRPP01000009.1"/>
</dbReference>
<evidence type="ECO:0008006" key="4">
    <source>
        <dbReference type="Google" id="ProtNLM"/>
    </source>
</evidence>
<keyword evidence="3" id="KW-1185">Reference proteome</keyword>
<dbReference type="Proteomes" id="UP000466794">
    <property type="component" value="Unassembled WGS sequence"/>
</dbReference>
<organism evidence="2 3">
    <name type="scientific">Nocardia terrae</name>
    <dbReference type="NCBI Taxonomy" id="2675851"/>
    <lineage>
        <taxon>Bacteria</taxon>
        <taxon>Bacillati</taxon>
        <taxon>Actinomycetota</taxon>
        <taxon>Actinomycetes</taxon>
        <taxon>Mycobacteriales</taxon>
        <taxon>Nocardiaceae</taxon>
        <taxon>Nocardia</taxon>
    </lineage>
</organism>
<gene>
    <name evidence="2" type="ORF">GPX89_34445</name>
</gene>
<protein>
    <recommendedName>
        <fullName evidence="4">Rv3651-like N-terminal domain-containing protein</fullName>
    </recommendedName>
</protein>
<evidence type="ECO:0000313" key="2">
    <source>
        <dbReference type="EMBL" id="MVU82322.1"/>
    </source>
</evidence>
<sequence length="415" mass="45070">MASPQRSPGDSGDNKPKPGKKRHLSAARPSSKPAAGPEKQGRTDLPRSGVARSPKQGAAMRGWVVIETLTGNRDDASLILNDEGPRAFSKLARASLPRNLVEDLVRECLDNGGNNYKASTDSQDRVFRVSAIPVRGPASDDIFAISLFSAGLLEPLPKPPVVGTVEWTPSGLLTTNPAAEYLLRPPNELPGGRTIPELLASFDRWEPRAEFLDMFTFVGTPADQWVGTAAKRYEDGTQHQFHITARAVGTGDKRRVRAVICDTSATSTSHDTDIAVAALRAVPIFPGHALALVDLKSAFVHEWLAEEHSPLAGWRHHHPLYDLDGRNQVALTCQELATGARDRALVTVRVRFTPTDNWIEVTGAWTRIPSSDGRPQAILDITPNPNPPPPIKGCDVCYDITHPSVRARTASRNAM</sequence>
<proteinExistence type="predicted"/>
<comment type="caution">
    <text evidence="2">The sequence shown here is derived from an EMBL/GenBank/DDBJ whole genome shotgun (WGS) entry which is preliminary data.</text>
</comment>
<accession>A0A7K1V793</accession>